<accession>A0A7V5M096</accession>
<evidence type="ECO:0000256" key="5">
    <source>
        <dbReference type="ARBA" id="ARBA00022989"/>
    </source>
</evidence>
<evidence type="ECO:0000256" key="6">
    <source>
        <dbReference type="ARBA" id="ARBA00023136"/>
    </source>
</evidence>
<dbReference type="Proteomes" id="UP000886070">
    <property type="component" value="Unassembled WGS sequence"/>
</dbReference>
<feature type="domain" description="ACT" evidence="8">
    <location>
        <begin position="148"/>
        <end position="219"/>
    </location>
</feature>
<dbReference type="SUPFAM" id="SSF55021">
    <property type="entry name" value="ACT-like"/>
    <property type="match status" value="1"/>
</dbReference>
<dbReference type="InterPro" id="IPR049177">
    <property type="entry name" value="MgtC_SapB_SrpB_YhiD_N"/>
</dbReference>
<feature type="transmembrane region" description="Helical" evidence="7">
    <location>
        <begin position="67"/>
        <end position="84"/>
    </location>
</feature>
<feature type="transmembrane region" description="Helical" evidence="7">
    <location>
        <begin position="96"/>
        <end position="115"/>
    </location>
</feature>
<dbReference type="Pfam" id="PF02308">
    <property type="entry name" value="MgtC"/>
    <property type="match status" value="1"/>
</dbReference>
<evidence type="ECO:0000313" key="9">
    <source>
        <dbReference type="EMBL" id="HHF98564.1"/>
    </source>
</evidence>
<evidence type="ECO:0000256" key="2">
    <source>
        <dbReference type="ARBA" id="ARBA00009298"/>
    </source>
</evidence>
<comment type="similarity">
    <text evidence="2">Belongs to the MgtC/SapB family.</text>
</comment>
<comment type="subcellular location">
    <subcellularLocation>
        <location evidence="1">Cell membrane</location>
        <topology evidence="1">Multi-pass membrane protein</topology>
    </subcellularLocation>
</comment>
<dbReference type="EMBL" id="DRTT01000102">
    <property type="protein sequence ID" value="HHF98564.1"/>
    <property type="molecule type" value="Genomic_DNA"/>
</dbReference>
<dbReference type="PRINTS" id="PR01837">
    <property type="entry name" value="MGTCSAPBPROT"/>
</dbReference>
<keyword evidence="3" id="KW-1003">Cell membrane</keyword>
<comment type="caution">
    <text evidence="9">The sequence shown here is derived from an EMBL/GenBank/DDBJ whole genome shotgun (WGS) entry which is preliminary data.</text>
</comment>
<dbReference type="InterPro" id="IPR003416">
    <property type="entry name" value="MgtC/SapB/SrpB/YhiD_fam"/>
</dbReference>
<evidence type="ECO:0000259" key="8">
    <source>
        <dbReference type="PROSITE" id="PS51671"/>
    </source>
</evidence>
<keyword evidence="6 7" id="KW-0472">Membrane</keyword>
<sequence>MGEFLEILFKILLAFIFGGLIGFEREKMNRPAGLRTHILVSVGSASFTISSIYFYKLFGTANDPGRVAANIVVGIGFLGAGTIIKEGFSVKGLTTAATVWVSAAIGLSCGIGLYLPAFLVSLLTFLTLILLKDFEIGVFGKKERRKRILMVKVTDEPGQLGKIGTILGEHGINIDNVKFERTDAYLNIILYISVPTNLKIDELVENLSEENWILEVSIE</sequence>
<keyword evidence="5 7" id="KW-1133">Transmembrane helix</keyword>
<dbReference type="AlphaFoldDB" id="A0A7V5M096"/>
<dbReference type="Pfam" id="PF01842">
    <property type="entry name" value="ACT"/>
    <property type="match status" value="1"/>
</dbReference>
<dbReference type="GO" id="GO:0005886">
    <property type="term" value="C:plasma membrane"/>
    <property type="evidence" value="ECO:0007669"/>
    <property type="project" value="UniProtKB-SubCell"/>
</dbReference>
<reference evidence="9" key="1">
    <citation type="journal article" date="2020" name="mSystems">
        <title>Genome- and Community-Level Interaction Insights into Carbon Utilization and Element Cycling Functions of Hydrothermarchaeota in Hydrothermal Sediment.</title>
        <authorList>
            <person name="Zhou Z."/>
            <person name="Liu Y."/>
            <person name="Xu W."/>
            <person name="Pan J."/>
            <person name="Luo Z.H."/>
            <person name="Li M."/>
        </authorList>
    </citation>
    <scope>NUCLEOTIDE SEQUENCE [LARGE SCALE GENOMIC DNA]</scope>
    <source>
        <strain evidence="9">HyVt-92</strain>
    </source>
</reference>
<dbReference type="InterPro" id="IPR045865">
    <property type="entry name" value="ACT-like_dom_sf"/>
</dbReference>
<proteinExistence type="inferred from homology"/>
<feature type="transmembrane region" description="Helical" evidence="7">
    <location>
        <begin position="6"/>
        <end position="24"/>
    </location>
</feature>
<evidence type="ECO:0000256" key="3">
    <source>
        <dbReference type="ARBA" id="ARBA00022475"/>
    </source>
</evidence>
<dbReference type="Gene3D" id="3.30.70.260">
    <property type="match status" value="1"/>
</dbReference>
<dbReference type="PROSITE" id="PS51671">
    <property type="entry name" value="ACT"/>
    <property type="match status" value="1"/>
</dbReference>
<feature type="transmembrane region" description="Helical" evidence="7">
    <location>
        <begin position="36"/>
        <end position="55"/>
    </location>
</feature>
<dbReference type="PANTHER" id="PTHR33778">
    <property type="entry name" value="PROTEIN MGTC"/>
    <property type="match status" value="1"/>
</dbReference>
<dbReference type="InterPro" id="IPR002912">
    <property type="entry name" value="ACT_dom"/>
</dbReference>
<evidence type="ECO:0000256" key="4">
    <source>
        <dbReference type="ARBA" id="ARBA00022692"/>
    </source>
</evidence>
<evidence type="ECO:0000256" key="7">
    <source>
        <dbReference type="SAM" id="Phobius"/>
    </source>
</evidence>
<name>A0A7V5M096_UNCAE</name>
<protein>
    <submittedName>
        <fullName evidence="9">MgtC/SapB family protein</fullName>
    </submittedName>
</protein>
<dbReference type="PANTHER" id="PTHR33778:SF1">
    <property type="entry name" value="MAGNESIUM TRANSPORTER YHID-RELATED"/>
    <property type="match status" value="1"/>
</dbReference>
<dbReference type="CDD" id="cd02116">
    <property type="entry name" value="ACT"/>
    <property type="match status" value="1"/>
</dbReference>
<keyword evidence="4 7" id="KW-0812">Transmembrane</keyword>
<organism evidence="9">
    <name type="scientific">Aerophobetes bacterium</name>
    <dbReference type="NCBI Taxonomy" id="2030807"/>
    <lineage>
        <taxon>Bacteria</taxon>
        <taxon>Candidatus Aerophobota</taxon>
    </lineage>
</organism>
<gene>
    <name evidence="9" type="ORF">ENL39_03640</name>
</gene>
<evidence type="ECO:0000256" key="1">
    <source>
        <dbReference type="ARBA" id="ARBA00004651"/>
    </source>
</evidence>